<keyword evidence="4" id="KW-0231">Viral genome packaging</keyword>
<dbReference type="GO" id="GO:0005524">
    <property type="term" value="F:ATP binding"/>
    <property type="evidence" value="ECO:0007669"/>
    <property type="project" value="UniProtKB-KW"/>
</dbReference>
<dbReference type="InterPro" id="IPR027417">
    <property type="entry name" value="P-loop_NTPase"/>
</dbReference>
<dbReference type="Gene3D" id="3.40.50.300">
    <property type="entry name" value="P-loop containing nucleotide triphosphate hydrolases"/>
    <property type="match status" value="1"/>
</dbReference>
<evidence type="ECO:0000313" key="7">
    <source>
        <dbReference type="EMBL" id="CAB4182839.1"/>
    </source>
</evidence>
<protein>
    <submittedName>
        <fullName evidence="8">Large terminase protein</fullName>
    </submittedName>
</protein>
<dbReference type="EMBL" id="LR796849">
    <property type="protein sequence ID" value="CAB4170174.1"/>
    <property type="molecule type" value="Genomic_DNA"/>
</dbReference>
<dbReference type="EMBL" id="LR797040">
    <property type="protein sequence ID" value="CAB4182839.1"/>
    <property type="molecule type" value="Genomic_DNA"/>
</dbReference>
<dbReference type="InterPro" id="IPR035421">
    <property type="entry name" value="Terminase_6C"/>
</dbReference>
<gene>
    <name evidence="7" type="ORF">UFOVP1087_26</name>
    <name evidence="8" type="ORF">UFOVP1534_19</name>
    <name evidence="6" type="ORF">UFOVP910_41</name>
</gene>
<dbReference type="EMBL" id="LR798386">
    <property type="protein sequence ID" value="CAB5228206.1"/>
    <property type="molecule type" value="Genomic_DNA"/>
</dbReference>
<accession>A0A6J7XJV6</accession>
<sequence length="526" mass="59209">MLLSPKALAVRKRLKEDFPFYSQAAMKIRTKEGEIKPLVLNAAQQILQKAIDEEMAERGFVRIIILKARQQGLSTCVGGHLYFSVSQNRARKAMVVTHNADSTRALFDMTKRFHENCPELLRPSTKYSSRRELSFDGLDSSYVVATAGGDSIARGETISHLHASELAFWPVGAAKDNWNGLIQAVPETKGTAVFVESTANGITGLFYDLWKGAVDGRNGYRPVFIPWFLDKSYRAPCPEPLDYTPEEESLIEEFALDDEQLTFRRKRIAQTSSDLFKQEYPAKPDEAFLSTGAPVFNPTQLVKLLDDAKDPIAKLQLEAGEWENHPRGELTQYYLHVPGETYYIGADVAMGGGRGDYSVAQVLDSKKRQVAVWRSNYYNPDYFATILEKLGRFYNEALIIPENNSHGILTCTRLGKDFAYPNVYMVTEVDKLTERESVQIGFRTTVKTKPLIIDQLRAAIRDGELELNDKATIREMLSFIVTESGAMEAEQGCHDDLVMALAMVNHVHEGRFTPIEVTDEFYTEAI</sequence>
<keyword evidence="1" id="KW-1188">Viral release from host cell</keyword>
<proteinExistence type="predicted"/>
<evidence type="ECO:0000256" key="3">
    <source>
        <dbReference type="ARBA" id="ARBA00022840"/>
    </source>
</evidence>
<organism evidence="8">
    <name type="scientific">uncultured Caudovirales phage</name>
    <dbReference type="NCBI Taxonomy" id="2100421"/>
    <lineage>
        <taxon>Viruses</taxon>
        <taxon>Duplodnaviria</taxon>
        <taxon>Heunggongvirae</taxon>
        <taxon>Uroviricota</taxon>
        <taxon>Caudoviricetes</taxon>
        <taxon>Peduoviridae</taxon>
        <taxon>Maltschvirus</taxon>
        <taxon>Maltschvirus maltsch</taxon>
    </lineage>
</organism>
<evidence type="ECO:0000313" key="6">
    <source>
        <dbReference type="EMBL" id="CAB4170174.1"/>
    </source>
</evidence>
<keyword evidence="3" id="KW-0067">ATP-binding</keyword>
<dbReference type="Pfam" id="PF17289">
    <property type="entry name" value="Terminase_6C"/>
    <property type="match status" value="1"/>
</dbReference>
<name>A0A6J7XJV6_9CAUD</name>
<evidence type="ECO:0000313" key="8">
    <source>
        <dbReference type="EMBL" id="CAB5228206.1"/>
    </source>
</evidence>
<evidence type="ECO:0000256" key="4">
    <source>
        <dbReference type="ARBA" id="ARBA00023219"/>
    </source>
</evidence>
<feature type="domain" description="Terminase large subunit gp17-like C-terminal" evidence="5">
    <location>
        <begin position="344"/>
        <end position="503"/>
    </location>
</feature>
<reference evidence="8" key="1">
    <citation type="submission" date="2020-05" db="EMBL/GenBank/DDBJ databases">
        <authorList>
            <person name="Chiriac C."/>
            <person name="Salcher M."/>
            <person name="Ghai R."/>
            <person name="Kavagutti S V."/>
        </authorList>
    </citation>
    <scope>NUCLEOTIDE SEQUENCE</scope>
</reference>
<evidence type="ECO:0000256" key="2">
    <source>
        <dbReference type="ARBA" id="ARBA00022741"/>
    </source>
</evidence>
<evidence type="ECO:0000256" key="1">
    <source>
        <dbReference type="ARBA" id="ARBA00022612"/>
    </source>
</evidence>
<keyword evidence="2" id="KW-0547">Nucleotide-binding</keyword>
<dbReference type="Gene3D" id="3.30.420.240">
    <property type="match status" value="1"/>
</dbReference>
<evidence type="ECO:0000259" key="5">
    <source>
        <dbReference type="Pfam" id="PF17289"/>
    </source>
</evidence>